<keyword evidence="13" id="KW-1185">Reference proteome</keyword>
<keyword evidence="6 7" id="KW-0326">Glycosidase</keyword>
<dbReference type="Proteomes" id="UP000016930">
    <property type="component" value="Unassembled WGS sequence"/>
</dbReference>
<dbReference type="PANTHER" id="PTHR22600">
    <property type="entry name" value="BETA-HEXOSAMINIDASE"/>
    <property type="match status" value="1"/>
</dbReference>
<dbReference type="EMBL" id="KB445793">
    <property type="protein sequence ID" value="EMD39630.1"/>
    <property type="molecule type" value="Genomic_DNA"/>
</dbReference>
<evidence type="ECO:0000256" key="5">
    <source>
        <dbReference type="ARBA" id="ARBA00023180"/>
    </source>
</evidence>
<evidence type="ECO:0000313" key="13">
    <source>
        <dbReference type="Proteomes" id="UP000016930"/>
    </source>
</evidence>
<protein>
    <recommendedName>
        <fullName evidence="7">Beta-hexosaminidase</fullName>
        <ecNumber evidence="7">3.2.1.52</ecNumber>
    </recommendedName>
</protein>
<dbReference type="SUPFAM" id="SSF55545">
    <property type="entry name" value="beta-N-acetylhexosaminidase-like domain"/>
    <property type="match status" value="1"/>
</dbReference>
<evidence type="ECO:0000259" key="10">
    <source>
        <dbReference type="Pfam" id="PF00728"/>
    </source>
</evidence>
<evidence type="ECO:0000256" key="4">
    <source>
        <dbReference type="ARBA" id="ARBA00022801"/>
    </source>
</evidence>
<dbReference type="OrthoDB" id="428480at2759"/>
<proteinExistence type="inferred from homology"/>
<sequence length="578" mass="62849">MKHHVALFALLGSVPATLGLWPIPRSLETGTSALKLAANFNIELDVPNPPADLSAAVSRSANYIKTDNLERLVVDRGASNSTAVAHAPQLKSLVLSLESGSPVRSIMEEATLELGTRREEYKLDVPASGASATLTANSTLGLLRGLSTFEQLWYDLSGETYTIQAPISVVDTPAYPFRGFMLDTARNYFAVSDIKRTLDAMSWVKMSQLHWHVVDSQSFPIQITGFMDLAEKGAYSSSMIYTPEDVQDIVQYAGERGIDVMVEIDMPGHTAIISEAHPDFVACAEASPWATFASGEPQCLMKPLISRLDTLWPLEPPAGQLRFASAAVQNFTVGLLNEVAKMFPSNIVSTGGDELNTECYTEDAETQAILQETGQDLEQALSGFIQAAHGTLKAQGKTPAVWEEMVLDHNVTLSNDTVVLVWISSMDAAAVAAKNFRIVHAPSDYFYLDCGAGEWIGSDPEANSWCDPFKTWQKSYTFDPLANLTEAQTSLVLGGEQLLWTEQSSPANLDPIVWPRAASSAEVFWTGATLPGGKPRNGTEALPRLHDVAFRMAQRGIRAIPLQPLWCALRPGKCNLNS</sequence>
<dbReference type="Pfam" id="PF00728">
    <property type="entry name" value="Glyco_hydro_20"/>
    <property type="match status" value="1"/>
</dbReference>
<dbReference type="SUPFAM" id="SSF51445">
    <property type="entry name" value="(Trans)glycosidases"/>
    <property type="match status" value="1"/>
</dbReference>
<keyword evidence="3 9" id="KW-0732">Signal</keyword>
<dbReference type="InterPro" id="IPR029018">
    <property type="entry name" value="Hex-like_dom2"/>
</dbReference>
<dbReference type="EC" id="3.2.1.52" evidence="7"/>
<dbReference type="InterPro" id="IPR029019">
    <property type="entry name" value="HEX_eukaryotic_N"/>
</dbReference>
<evidence type="ECO:0000313" key="12">
    <source>
        <dbReference type="EMBL" id="EMD39630.1"/>
    </source>
</evidence>
<evidence type="ECO:0000256" key="8">
    <source>
        <dbReference type="PIRSR" id="PIRSR001093-1"/>
    </source>
</evidence>
<dbReference type="PIRSF" id="PIRSF001093">
    <property type="entry name" value="B-hxosamndse_ab_euk"/>
    <property type="match status" value="1"/>
</dbReference>
<dbReference type="CDD" id="cd06562">
    <property type="entry name" value="GH20_HexA_HexB-like"/>
    <property type="match status" value="1"/>
</dbReference>
<accession>M2R4Y2</accession>
<dbReference type="PANTHER" id="PTHR22600:SF26">
    <property type="entry name" value="BETA-N-ACETYLHEXOSAMINIDASE"/>
    <property type="match status" value="1"/>
</dbReference>
<dbReference type="Gene3D" id="3.30.379.10">
    <property type="entry name" value="Chitobiase/beta-hexosaminidase domain 2-like"/>
    <property type="match status" value="1"/>
</dbReference>
<dbReference type="InterPro" id="IPR015883">
    <property type="entry name" value="Glyco_hydro_20_cat"/>
</dbReference>
<feature type="signal peptide" evidence="9">
    <location>
        <begin position="1"/>
        <end position="19"/>
    </location>
</feature>
<comment type="similarity">
    <text evidence="2 7">Belongs to the glycosyl hydrolase 20 family.</text>
</comment>
<dbReference type="InterPro" id="IPR025705">
    <property type="entry name" value="Beta_hexosaminidase_sua/sub"/>
</dbReference>
<evidence type="ECO:0000256" key="6">
    <source>
        <dbReference type="ARBA" id="ARBA00023295"/>
    </source>
</evidence>
<dbReference type="HOGENOM" id="CLU_007082_0_2_1"/>
<comment type="catalytic activity">
    <reaction evidence="1 7">
        <text>Hydrolysis of terminal non-reducing N-acetyl-D-hexosamine residues in N-acetyl-beta-D-hexosaminides.</text>
        <dbReference type="EC" id="3.2.1.52"/>
    </reaction>
</comment>
<reference evidence="12 13" key="1">
    <citation type="journal article" date="2012" name="Proc. Natl. Acad. Sci. U.S.A.">
        <title>Comparative genomics of Ceriporiopsis subvermispora and Phanerochaete chrysosporium provide insight into selective ligninolysis.</title>
        <authorList>
            <person name="Fernandez-Fueyo E."/>
            <person name="Ruiz-Duenas F.J."/>
            <person name="Ferreira P."/>
            <person name="Floudas D."/>
            <person name="Hibbett D.S."/>
            <person name="Canessa P."/>
            <person name="Larrondo L.F."/>
            <person name="James T.Y."/>
            <person name="Seelenfreund D."/>
            <person name="Lobos S."/>
            <person name="Polanco R."/>
            <person name="Tello M."/>
            <person name="Honda Y."/>
            <person name="Watanabe T."/>
            <person name="Watanabe T."/>
            <person name="Ryu J.S."/>
            <person name="Kubicek C.P."/>
            <person name="Schmoll M."/>
            <person name="Gaskell J."/>
            <person name="Hammel K.E."/>
            <person name="St John F.J."/>
            <person name="Vanden Wymelenberg A."/>
            <person name="Sabat G."/>
            <person name="Splinter BonDurant S."/>
            <person name="Syed K."/>
            <person name="Yadav J.S."/>
            <person name="Doddapaneni H."/>
            <person name="Subramanian V."/>
            <person name="Lavin J.L."/>
            <person name="Oguiza J.A."/>
            <person name="Perez G."/>
            <person name="Pisabarro A.G."/>
            <person name="Ramirez L."/>
            <person name="Santoyo F."/>
            <person name="Master E."/>
            <person name="Coutinho P.M."/>
            <person name="Henrissat B."/>
            <person name="Lombard V."/>
            <person name="Magnuson J.K."/>
            <person name="Kuees U."/>
            <person name="Hori C."/>
            <person name="Igarashi K."/>
            <person name="Samejima M."/>
            <person name="Held B.W."/>
            <person name="Barry K.W."/>
            <person name="LaButti K.M."/>
            <person name="Lapidus A."/>
            <person name="Lindquist E.A."/>
            <person name="Lucas S.M."/>
            <person name="Riley R."/>
            <person name="Salamov A.A."/>
            <person name="Hoffmeister D."/>
            <person name="Schwenk D."/>
            <person name="Hadar Y."/>
            <person name="Yarden O."/>
            <person name="de Vries R.P."/>
            <person name="Wiebenga A."/>
            <person name="Stenlid J."/>
            <person name="Eastwood D."/>
            <person name="Grigoriev I.V."/>
            <person name="Berka R.M."/>
            <person name="Blanchette R.A."/>
            <person name="Kersten P."/>
            <person name="Martinez A.T."/>
            <person name="Vicuna R."/>
            <person name="Cullen D."/>
        </authorList>
    </citation>
    <scope>NUCLEOTIDE SEQUENCE [LARGE SCALE GENOMIC DNA]</scope>
    <source>
        <strain evidence="12 13">B</strain>
    </source>
</reference>
<dbReference type="Gene3D" id="3.20.20.80">
    <property type="entry name" value="Glycosidases"/>
    <property type="match status" value="1"/>
</dbReference>
<evidence type="ECO:0000259" key="11">
    <source>
        <dbReference type="Pfam" id="PF14845"/>
    </source>
</evidence>
<feature type="chain" id="PRO_5004024099" description="Beta-hexosaminidase" evidence="9">
    <location>
        <begin position="20"/>
        <end position="578"/>
    </location>
</feature>
<dbReference type="AlphaFoldDB" id="M2R4Y2"/>
<organism evidence="12 13">
    <name type="scientific">Ceriporiopsis subvermispora (strain B)</name>
    <name type="common">White-rot fungus</name>
    <name type="synonym">Gelatoporia subvermispora</name>
    <dbReference type="NCBI Taxonomy" id="914234"/>
    <lineage>
        <taxon>Eukaryota</taxon>
        <taxon>Fungi</taxon>
        <taxon>Dikarya</taxon>
        <taxon>Basidiomycota</taxon>
        <taxon>Agaricomycotina</taxon>
        <taxon>Agaricomycetes</taxon>
        <taxon>Polyporales</taxon>
        <taxon>Gelatoporiaceae</taxon>
        <taxon>Gelatoporia</taxon>
    </lineage>
</organism>
<evidence type="ECO:0000256" key="2">
    <source>
        <dbReference type="ARBA" id="ARBA00006285"/>
    </source>
</evidence>
<dbReference type="STRING" id="914234.M2R4Y2"/>
<dbReference type="GO" id="GO:0004563">
    <property type="term" value="F:beta-N-acetylhexosaminidase activity"/>
    <property type="evidence" value="ECO:0007669"/>
    <property type="project" value="UniProtKB-EC"/>
</dbReference>
<dbReference type="InterPro" id="IPR017853">
    <property type="entry name" value="GH"/>
</dbReference>
<keyword evidence="4 7" id="KW-0378">Hydrolase</keyword>
<dbReference type="GO" id="GO:0030203">
    <property type="term" value="P:glycosaminoglycan metabolic process"/>
    <property type="evidence" value="ECO:0007669"/>
    <property type="project" value="TreeGrafter"/>
</dbReference>
<gene>
    <name evidence="12" type="ORF">CERSUDRAFT_150235</name>
</gene>
<dbReference type="FunFam" id="3.20.20.80:FF:000063">
    <property type="entry name" value="Beta-hexosaminidase"/>
    <property type="match status" value="1"/>
</dbReference>
<feature type="domain" description="Glycoside hydrolase family 20 catalytic" evidence="10">
    <location>
        <begin position="175"/>
        <end position="527"/>
    </location>
</feature>
<evidence type="ECO:0000256" key="7">
    <source>
        <dbReference type="PIRNR" id="PIRNR001093"/>
    </source>
</evidence>
<feature type="domain" description="Beta-hexosaminidase eukaryotic type N-terminal" evidence="11">
    <location>
        <begin position="20"/>
        <end position="152"/>
    </location>
</feature>
<dbReference type="Pfam" id="PF14845">
    <property type="entry name" value="Glycohydro_20b2"/>
    <property type="match status" value="1"/>
</dbReference>
<keyword evidence="5" id="KW-0325">Glycoprotein</keyword>
<evidence type="ECO:0000256" key="3">
    <source>
        <dbReference type="ARBA" id="ARBA00022729"/>
    </source>
</evidence>
<dbReference type="GO" id="GO:0005975">
    <property type="term" value="P:carbohydrate metabolic process"/>
    <property type="evidence" value="ECO:0007669"/>
    <property type="project" value="InterPro"/>
</dbReference>
<feature type="active site" description="Proton donor" evidence="8">
    <location>
        <position position="354"/>
    </location>
</feature>
<evidence type="ECO:0000256" key="1">
    <source>
        <dbReference type="ARBA" id="ARBA00001231"/>
    </source>
</evidence>
<evidence type="ECO:0000256" key="9">
    <source>
        <dbReference type="SAM" id="SignalP"/>
    </source>
</evidence>
<dbReference type="GO" id="GO:0016020">
    <property type="term" value="C:membrane"/>
    <property type="evidence" value="ECO:0007669"/>
    <property type="project" value="TreeGrafter"/>
</dbReference>
<name>M2R4Y2_CERS8</name>
<dbReference type="PRINTS" id="PR00738">
    <property type="entry name" value="GLHYDRLASE20"/>
</dbReference>